<proteinExistence type="predicted"/>
<evidence type="ECO:0000313" key="1">
    <source>
        <dbReference type="EMBL" id="MCM2388809.1"/>
    </source>
</evidence>
<name>A0ABT0ULB1_9ACTN</name>
<sequence>MSQSAEVPVKPGSPLPGIEVKNHPLPVWYDGPPRERIVTDDARFHAAYTQTIGRNADGFSVRESIGCGRRAVTGVEVRNYLRGSLGFWLCSQGSITEDDTIHYRQTAQHHTISFTPDRTSGLIIVYPDRCITAAAYQVAGTDGQPQTWSQNAVRHAVTEALRPGPIDWPDGWALLMPDETIRFARGGFPWAPGDEYTATPVSVPAQWGAPCAECNWRKSEHDPNRLWGNRCRKYRCPVTN</sequence>
<keyword evidence="2" id="KW-1185">Reference proteome</keyword>
<dbReference type="Proteomes" id="UP001431429">
    <property type="component" value="Unassembled WGS sequence"/>
</dbReference>
<dbReference type="EMBL" id="JAMQAW010000008">
    <property type="protein sequence ID" value="MCM2388809.1"/>
    <property type="molecule type" value="Genomic_DNA"/>
</dbReference>
<gene>
    <name evidence="1" type="ORF">NBG84_10985</name>
</gene>
<organism evidence="1 2">
    <name type="scientific">Streptomyces albipurpureus</name>
    <dbReference type="NCBI Taxonomy" id="2897419"/>
    <lineage>
        <taxon>Bacteria</taxon>
        <taxon>Bacillati</taxon>
        <taxon>Actinomycetota</taxon>
        <taxon>Actinomycetes</taxon>
        <taxon>Kitasatosporales</taxon>
        <taxon>Streptomycetaceae</taxon>
        <taxon>Streptomyces</taxon>
    </lineage>
</organism>
<comment type="caution">
    <text evidence="1">The sequence shown here is derived from an EMBL/GenBank/DDBJ whole genome shotgun (WGS) entry which is preliminary data.</text>
</comment>
<protein>
    <submittedName>
        <fullName evidence="1">Uncharacterized protein</fullName>
    </submittedName>
</protein>
<reference evidence="1" key="1">
    <citation type="submission" date="2022-06" db="EMBL/GenBank/DDBJ databases">
        <title>Genome public.</title>
        <authorList>
            <person name="Sun Q."/>
        </authorList>
    </citation>
    <scope>NUCLEOTIDE SEQUENCE</scope>
    <source>
        <strain evidence="1">CWNU-1</strain>
    </source>
</reference>
<dbReference type="RefSeq" id="WP_250919135.1">
    <property type="nucleotide sequence ID" value="NZ_JAMQAW010000008.1"/>
</dbReference>
<accession>A0ABT0ULB1</accession>
<evidence type="ECO:0000313" key="2">
    <source>
        <dbReference type="Proteomes" id="UP001431429"/>
    </source>
</evidence>